<dbReference type="RefSeq" id="WP_339097695.1">
    <property type="nucleotide sequence ID" value="NZ_CP149783.1"/>
</dbReference>
<sequence length="477" mass="53317">MTPPAPAQPQAPVTPQVVAEERTLVLPTSEWIDEVWLGEQRLAVLHVDRMRTPYIEEQNARSVTLRLTDWVGRLPFRLVGESGRVTTQEVVVYPSKLARDPITAFAALSRMVAELPELQSRLRFDGELPDALRDLDHLWAPALRPADLHDLAARAWRLWQVARRQPHPSGRFAERRVVGGQVPDRVDWNRTLDLWGRGDFPQHVALDLPSPPLPAALPALRRLWQALEEAAASLPPGPERTDLLARLHHTAHLLPRPHSPEDPAAARPTRPDPVTRQAERLTEEVRTLRTPAGGLPGGHVRMAELYEFWAQIRLARALGAVQGEFVRTGEGLYTGTLTSEDQAEDGAPAVRVSLNPRLTFGGVSSLWQTLQPDLLALSGPQALVAEVKYRPLDRLGSDQQREINDQLLKYMGLAHAHTGLILWPNGDGEAERLLIRDLPLGRSRFVRLRLHPLDPPEQLGRDLQALGLISPEERHEL</sequence>
<organism evidence="2">
    <name type="scientific">Deinococcus sp. VB142</name>
    <dbReference type="NCBI Taxonomy" id="3112952"/>
    <lineage>
        <taxon>Bacteria</taxon>
        <taxon>Thermotogati</taxon>
        <taxon>Deinococcota</taxon>
        <taxon>Deinococci</taxon>
        <taxon>Deinococcales</taxon>
        <taxon>Deinococcaceae</taxon>
        <taxon>Deinococcus</taxon>
    </lineage>
</organism>
<gene>
    <name evidence="2" type="ORF">WDJ50_17665</name>
</gene>
<dbReference type="EMBL" id="CP149783">
    <property type="protein sequence ID" value="WYF46239.1"/>
    <property type="molecule type" value="Genomic_DNA"/>
</dbReference>
<accession>A0AAU6Q7R0</accession>
<feature type="region of interest" description="Disordered" evidence="1">
    <location>
        <begin position="253"/>
        <end position="282"/>
    </location>
</feature>
<reference evidence="2" key="1">
    <citation type="submission" date="2024-03" db="EMBL/GenBank/DDBJ databases">
        <title>Deinococcus weizhi sp. nov., isolated from human skin.</title>
        <authorList>
            <person name="Wei Z."/>
            <person name="Tian F."/>
            <person name="Yang C."/>
            <person name="Xin L.T."/>
            <person name="Wen Z.J."/>
            <person name="Lan K.C."/>
            <person name="Yu L."/>
            <person name="Zhe W."/>
            <person name="Dan F.D."/>
            <person name="Jun W."/>
            <person name="Rui Z."/>
            <person name="Yong X.J."/>
            <person name="Ting Y."/>
            <person name="Wei X."/>
            <person name="Xu Z.G."/>
            <person name="Xin Z."/>
            <person name="Dong F.G."/>
            <person name="Ni X.M."/>
            <person name="Zheng M.G."/>
            <person name="Chun Y."/>
            <person name="Qian W.X."/>
        </authorList>
    </citation>
    <scope>NUCLEOTIDE SEQUENCE</scope>
    <source>
        <strain evidence="2">VB142</strain>
    </source>
</reference>
<feature type="compositionally biased region" description="Low complexity" evidence="1">
    <location>
        <begin position="253"/>
        <end position="276"/>
    </location>
</feature>
<name>A0AAU6Q7R0_9DEIO</name>
<proteinExistence type="predicted"/>
<protein>
    <recommendedName>
        <fullName evidence="3">DUF2357 domain-containing protein</fullName>
    </recommendedName>
</protein>
<dbReference type="AlphaFoldDB" id="A0AAU6Q7R0"/>
<evidence type="ECO:0000313" key="2">
    <source>
        <dbReference type="EMBL" id="WYF46239.1"/>
    </source>
</evidence>
<evidence type="ECO:0000256" key="1">
    <source>
        <dbReference type="SAM" id="MobiDB-lite"/>
    </source>
</evidence>
<evidence type="ECO:0008006" key="3">
    <source>
        <dbReference type="Google" id="ProtNLM"/>
    </source>
</evidence>